<keyword evidence="4 7" id="KW-1133">Transmembrane helix</keyword>
<evidence type="ECO:0000313" key="9">
    <source>
        <dbReference type="EMBL" id="RSU11156.1"/>
    </source>
</evidence>
<name>A0A430ASY9_9ENTE</name>
<dbReference type="InterPro" id="IPR050250">
    <property type="entry name" value="Macrolide_Exporter_MacB"/>
</dbReference>
<feature type="transmembrane region" description="Helical" evidence="7">
    <location>
        <begin position="297"/>
        <end position="323"/>
    </location>
</feature>
<feature type="transmembrane region" description="Helical" evidence="7">
    <location>
        <begin position="26"/>
        <end position="45"/>
    </location>
</feature>
<evidence type="ECO:0000256" key="2">
    <source>
        <dbReference type="ARBA" id="ARBA00022475"/>
    </source>
</evidence>
<dbReference type="AlphaFoldDB" id="A0A430ASY9"/>
<feature type="transmembrane region" description="Helical" evidence="7">
    <location>
        <begin position="252"/>
        <end position="270"/>
    </location>
</feature>
<dbReference type="OrthoDB" id="9793166at2"/>
<comment type="caution">
    <text evidence="9">The sequence shown here is derived from an EMBL/GenBank/DDBJ whole genome shotgun (WGS) entry which is preliminary data.</text>
</comment>
<protein>
    <recommendedName>
        <fullName evidence="8">ABC3 transporter permease C-terminal domain-containing protein</fullName>
    </recommendedName>
</protein>
<feature type="domain" description="ABC3 transporter permease C-terminal" evidence="8">
    <location>
        <begin position="743"/>
        <end position="859"/>
    </location>
</feature>
<dbReference type="GO" id="GO:0022857">
    <property type="term" value="F:transmembrane transporter activity"/>
    <property type="evidence" value="ECO:0007669"/>
    <property type="project" value="TreeGrafter"/>
</dbReference>
<keyword evidence="3 7" id="KW-0812">Transmembrane</keyword>
<dbReference type="Pfam" id="PF02687">
    <property type="entry name" value="FtsX"/>
    <property type="match status" value="2"/>
</dbReference>
<dbReference type="EMBL" id="NGKC01000009">
    <property type="protein sequence ID" value="RSU11156.1"/>
    <property type="molecule type" value="Genomic_DNA"/>
</dbReference>
<evidence type="ECO:0000256" key="7">
    <source>
        <dbReference type="SAM" id="Phobius"/>
    </source>
</evidence>
<proteinExistence type="inferred from homology"/>
<evidence type="ECO:0000256" key="1">
    <source>
        <dbReference type="ARBA" id="ARBA00004651"/>
    </source>
</evidence>
<accession>A0A430ASY9</accession>
<feature type="transmembrane region" description="Helical" evidence="7">
    <location>
        <begin position="737"/>
        <end position="756"/>
    </location>
</feature>
<feature type="transmembrane region" description="Helical" evidence="7">
    <location>
        <begin position="343"/>
        <end position="370"/>
    </location>
</feature>
<dbReference type="PANTHER" id="PTHR30572:SF4">
    <property type="entry name" value="ABC TRANSPORTER PERMEASE YTRF"/>
    <property type="match status" value="1"/>
</dbReference>
<keyword evidence="10" id="KW-1185">Reference proteome</keyword>
<feature type="transmembrane region" description="Helical" evidence="7">
    <location>
        <begin position="783"/>
        <end position="810"/>
    </location>
</feature>
<evidence type="ECO:0000259" key="8">
    <source>
        <dbReference type="Pfam" id="PF02687"/>
    </source>
</evidence>
<reference evidence="9 10" key="1">
    <citation type="submission" date="2017-05" db="EMBL/GenBank/DDBJ databases">
        <title>Vagococcus spp. assemblies.</title>
        <authorList>
            <person name="Gulvik C.A."/>
        </authorList>
    </citation>
    <scope>NUCLEOTIDE SEQUENCE [LARGE SCALE GENOMIC DNA]</scope>
    <source>
        <strain evidence="9 10">LMG 24798</strain>
    </source>
</reference>
<gene>
    <name evidence="9" type="ORF">CBF27_08625</name>
</gene>
<dbReference type="GO" id="GO:0005886">
    <property type="term" value="C:plasma membrane"/>
    <property type="evidence" value="ECO:0007669"/>
    <property type="project" value="UniProtKB-SubCell"/>
</dbReference>
<feature type="transmembrane region" description="Helical" evidence="7">
    <location>
        <begin position="426"/>
        <end position="447"/>
    </location>
</feature>
<evidence type="ECO:0000256" key="3">
    <source>
        <dbReference type="ARBA" id="ARBA00022692"/>
    </source>
</evidence>
<evidence type="ECO:0000256" key="6">
    <source>
        <dbReference type="ARBA" id="ARBA00038076"/>
    </source>
</evidence>
<feature type="transmembrane region" description="Helical" evidence="7">
    <location>
        <begin position="830"/>
        <end position="851"/>
    </location>
</feature>
<evidence type="ECO:0000313" key="10">
    <source>
        <dbReference type="Proteomes" id="UP000286773"/>
    </source>
</evidence>
<keyword evidence="5 7" id="KW-0472">Membrane</keyword>
<keyword evidence="2" id="KW-1003">Cell membrane</keyword>
<feature type="domain" description="ABC3 transporter permease C-terminal" evidence="8">
    <location>
        <begin position="254"/>
        <end position="378"/>
    </location>
</feature>
<dbReference type="InterPro" id="IPR003838">
    <property type="entry name" value="ABC3_permease_C"/>
</dbReference>
<dbReference type="PANTHER" id="PTHR30572">
    <property type="entry name" value="MEMBRANE COMPONENT OF TRANSPORTER-RELATED"/>
    <property type="match status" value="1"/>
</dbReference>
<organism evidence="9 10">
    <name type="scientific">Vagococcus acidifermentans</name>
    <dbReference type="NCBI Taxonomy" id="564710"/>
    <lineage>
        <taxon>Bacteria</taxon>
        <taxon>Bacillati</taxon>
        <taxon>Bacillota</taxon>
        <taxon>Bacilli</taxon>
        <taxon>Lactobacillales</taxon>
        <taxon>Enterococcaceae</taxon>
        <taxon>Vagococcus</taxon>
    </lineage>
</organism>
<comment type="similarity">
    <text evidence="6">Belongs to the ABC-4 integral membrane protein family.</text>
</comment>
<comment type="subcellular location">
    <subcellularLocation>
        <location evidence="1">Cell membrane</location>
        <topology evidence="1">Multi-pass membrane protein</topology>
    </subcellularLocation>
</comment>
<evidence type="ECO:0000256" key="4">
    <source>
        <dbReference type="ARBA" id="ARBA00022989"/>
    </source>
</evidence>
<dbReference type="Proteomes" id="UP000286773">
    <property type="component" value="Unassembled WGS sequence"/>
</dbReference>
<sequence>MIASNSQFMLLGLTIRFFKRYKKHTLALFFSFLLTVALLVSIITLTHTNQRIIEKQNLFIYSDIDYQLENVSADQLKKIKQVSGIKHLGVTSYVGYIETKENQWGSVIAATDEAILSVSALLDGRMPRKSDEIVAEKWALLNLGINPVVGQLFTLPVADAAETGNKSPRTYRLVGIINDLALNKRSGAIDLYTALAPESSRSSVLTVFLAFSENTNKEKKIAAVAQAANIPRSQIRKNVWQDEFHQPLQSDMQIGLLLTFVCASVIYGIYRMMLMSRKNQFGILRAIGLTKRQIQKIILYELGLLAAVSYPLGIGLGILLSYLVTHMSKDQQIKIYFWGKADAFQLIVPILPLILCLVLLLGATIMIGVIGAKKVNQQSVIGTIFSNAGLEQSARRVALINAKQRFLSVYQQLGIKYFFQDIKTTCYMLLSLTIGISLFVALSYQAILSNEEQEIKKATDFYTSDFIMTATDDQNSYVGITKQTFQAVVNEKSVVEVDAQTALPIQVVDDGVARNSRYLAERNQHVVTHYGFQLSGNNGQEDVFMTKLKGYNDSALSKLSDYLISGKIPDDGLKRNEVILAMPTTSTYGRSKGMVGFFKTGEPIMAYQAGDKIRTRYAVGQELSDAGIEQLIAGNSTTLEEKEWVVSAVVFYPYMPQVSLLEKSYPLLITSEDNFRQIVPQAVYESLAIHAADKLTPTAQEKTEQRLIELAVANQHVTARSLIDEIAQLESIYRKEMVYVIGIACVVFLLVITNVINNLKYRIEMRTQELFLLKAIGITTNRLIVTIVFENLIVAGMSLVLSALLAIPITRYQYVQSQIYLLGKKYDYPLTSLFAVAFCTLFLSVVISWFVSRNLRRQTIIEGLQDIA</sequence>
<evidence type="ECO:0000256" key="5">
    <source>
        <dbReference type="ARBA" id="ARBA00023136"/>
    </source>
</evidence>